<comment type="catalytic activity">
    <reaction evidence="1 7">
        <text>Cleavage of hydrophobic, N-terminal signal or leader sequences from secreted and periplasmic proteins.</text>
        <dbReference type="EC" id="3.4.21.89"/>
    </reaction>
</comment>
<evidence type="ECO:0000256" key="6">
    <source>
        <dbReference type="ARBA" id="ARBA00022801"/>
    </source>
</evidence>
<accession>A0ABY7GWB2</accession>
<evidence type="ECO:0000256" key="4">
    <source>
        <dbReference type="ARBA" id="ARBA00019232"/>
    </source>
</evidence>
<dbReference type="GO" id="GO:0009003">
    <property type="term" value="F:signal peptidase activity"/>
    <property type="evidence" value="ECO:0007669"/>
    <property type="project" value="UniProtKB-EC"/>
</dbReference>
<dbReference type="InterPro" id="IPR036286">
    <property type="entry name" value="LexA/Signal_pep-like_sf"/>
</dbReference>
<keyword evidence="6 7" id="KW-0378">Hydrolase</keyword>
<dbReference type="PRINTS" id="PR00727">
    <property type="entry name" value="LEADERPTASE"/>
</dbReference>
<dbReference type="PANTHER" id="PTHR43390:SF1">
    <property type="entry name" value="CHLOROPLAST PROCESSING PEPTIDASE"/>
    <property type="match status" value="1"/>
</dbReference>
<dbReference type="InterPro" id="IPR019533">
    <property type="entry name" value="Peptidase_S26"/>
</dbReference>
<dbReference type="InterPro" id="IPR019756">
    <property type="entry name" value="Pept_S26A_signal_pept_1_Ser-AS"/>
</dbReference>
<evidence type="ECO:0000256" key="2">
    <source>
        <dbReference type="ARBA" id="ARBA00009370"/>
    </source>
</evidence>
<dbReference type="SUPFAM" id="SSF51306">
    <property type="entry name" value="LexA/Signal peptidase"/>
    <property type="match status" value="1"/>
</dbReference>
<evidence type="ECO:0000256" key="8">
    <source>
        <dbReference type="RuleBase" id="RU362042"/>
    </source>
</evidence>
<keyword evidence="5 7" id="KW-0645">Protease</keyword>
<dbReference type="Gene3D" id="2.10.109.10">
    <property type="entry name" value="Umud Fragment, subunit A"/>
    <property type="match status" value="1"/>
</dbReference>
<dbReference type="EMBL" id="CP114040">
    <property type="protein sequence ID" value="WAS91195.1"/>
    <property type="molecule type" value="Genomic_DNA"/>
</dbReference>
<dbReference type="InterPro" id="IPR019757">
    <property type="entry name" value="Pept_S26A_signal_pept_1_Lys-AS"/>
</dbReference>
<keyword evidence="11" id="KW-1185">Reference proteome</keyword>
<protein>
    <recommendedName>
        <fullName evidence="4 7">Signal peptidase I</fullName>
        <ecNumber evidence="3 7">3.4.21.89</ecNumber>
    </recommendedName>
</protein>
<dbReference type="CDD" id="cd06462">
    <property type="entry name" value="Peptidase_S24_S26"/>
    <property type="match status" value="1"/>
</dbReference>
<sequence length="390" mass="41572">MDLERGLGPGFRQDLQALVDESLPDLTRCGLRPADLRSLRLVVTPASVVEARVLGLPPLEQLRACPFIPDLLAVAGSKGWLAADERPGALRVRRADATPLGDEAFEFDAPAGRGLYLRATAGPPDRRVTLTLEDSDEPGVLFRIEGPRDVVEGAGSWCEGALRRQDSLGFRYIQECREASPTTLEILPSPQESVDLAALGAVLRDEFFETFEVHGDSMLPTLRDGDVVFVDKLARGEVPARGAVVLFEGEGGKKLIKRVIALPGEALELSPEGLHIDGRALPPSATGETEAASSCGVRLLAQPLDASRFEFIADSRAGSVSARVPDGHVFVLGDNRPVSKDSRTIGPVDVRSLAGVARFIAWSAPAGRVDWERSTAALDAASPPPDAGAR</sequence>
<dbReference type="Pfam" id="PF10502">
    <property type="entry name" value="Peptidase_S26"/>
    <property type="match status" value="1"/>
</dbReference>
<dbReference type="PROSITE" id="PS00761">
    <property type="entry name" value="SPASE_I_3"/>
    <property type="match status" value="1"/>
</dbReference>
<evidence type="ECO:0000256" key="7">
    <source>
        <dbReference type="RuleBase" id="RU003993"/>
    </source>
</evidence>
<evidence type="ECO:0000256" key="5">
    <source>
        <dbReference type="ARBA" id="ARBA00022670"/>
    </source>
</evidence>
<dbReference type="PANTHER" id="PTHR43390">
    <property type="entry name" value="SIGNAL PEPTIDASE I"/>
    <property type="match status" value="1"/>
</dbReference>
<evidence type="ECO:0000313" key="10">
    <source>
        <dbReference type="EMBL" id="WAS91195.1"/>
    </source>
</evidence>
<dbReference type="NCBIfam" id="TIGR02227">
    <property type="entry name" value="sigpep_I_bact"/>
    <property type="match status" value="1"/>
</dbReference>
<proteinExistence type="inferred from homology"/>
<dbReference type="PROSITE" id="PS00760">
    <property type="entry name" value="SPASE_I_2"/>
    <property type="match status" value="1"/>
</dbReference>
<comment type="subcellular location">
    <subcellularLocation>
        <location evidence="8">Membrane</location>
        <topology evidence="8">Single-pass type II membrane protein</topology>
    </subcellularLocation>
</comment>
<dbReference type="Proteomes" id="UP001164459">
    <property type="component" value="Chromosome"/>
</dbReference>
<dbReference type="InterPro" id="IPR019758">
    <property type="entry name" value="Pept_S26A_signal_pept_1_CS"/>
</dbReference>
<feature type="domain" description="Peptidase S26" evidence="9">
    <location>
        <begin position="197"/>
        <end position="362"/>
    </location>
</feature>
<reference evidence="10" key="1">
    <citation type="submission" date="2022-11" db="EMBL/GenBank/DDBJ databases">
        <title>Minimal conservation of predation-associated metabolite biosynthetic gene clusters underscores biosynthetic potential of Myxococcota including descriptions for ten novel species: Archangium lansinium sp. nov., Myxococcus landrumus sp. nov., Nannocystis bai.</title>
        <authorList>
            <person name="Ahearne A."/>
            <person name="Stevens C."/>
            <person name="Dowd S."/>
        </authorList>
    </citation>
    <scope>NUCLEOTIDE SEQUENCE</scope>
    <source>
        <strain evidence="10">Fl3</strain>
    </source>
</reference>
<dbReference type="RefSeq" id="WP_269033559.1">
    <property type="nucleotide sequence ID" value="NZ_CP114040.1"/>
</dbReference>
<dbReference type="EC" id="3.4.21.89" evidence="3 7"/>
<evidence type="ECO:0000256" key="1">
    <source>
        <dbReference type="ARBA" id="ARBA00000677"/>
    </source>
</evidence>
<evidence type="ECO:0000256" key="3">
    <source>
        <dbReference type="ARBA" id="ARBA00013208"/>
    </source>
</evidence>
<evidence type="ECO:0000259" key="9">
    <source>
        <dbReference type="Pfam" id="PF10502"/>
    </source>
</evidence>
<gene>
    <name evidence="10" type="primary">lepB</name>
    <name evidence="10" type="ORF">O0S08_33830</name>
</gene>
<evidence type="ECO:0000313" key="11">
    <source>
        <dbReference type="Proteomes" id="UP001164459"/>
    </source>
</evidence>
<dbReference type="InterPro" id="IPR000223">
    <property type="entry name" value="Pept_S26A_signal_pept_1"/>
</dbReference>
<dbReference type="PROSITE" id="PS00501">
    <property type="entry name" value="SPASE_I_1"/>
    <property type="match status" value="1"/>
</dbReference>
<name>A0ABY7GWB2_9BACT</name>
<organism evidence="10 11">
    <name type="scientific">Nannocystis punicea</name>
    <dbReference type="NCBI Taxonomy" id="2995304"/>
    <lineage>
        <taxon>Bacteria</taxon>
        <taxon>Pseudomonadati</taxon>
        <taxon>Myxococcota</taxon>
        <taxon>Polyangia</taxon>
        <taxon>Nannocystales</taxon>
        <taxon>Nannocystaceae</taxon>
        <taxon>Nannocystis</taxon>
    </lineage>
</organism>
<comment type="similarity">
    <text evidence="2 8">Belongs to the peptidase S26 family.</text>
</comment>